<reference evidence="2" key="2">
    <citation type="submission" date="2020-09" db="EMBL/GenBank/DDBJ databases">
        <authorList>
            <person name="Sun Q."/>
            <person name="Zhou Y."/>
        </authorList>
    </citation>
    <scope>NUCLEOTIDE SEQUENCE</scope>
    <source>
        <strain evidence="2">CGMCC 1.15178</strain>
    </source>
</reference>
<dbReference type="GO" id="GO:0016787">
    <property type="term" value="F:hydrolase activity"/>
    <property type="evidence" value="ECO:0007669"/>
    <property type="project" value="UniProtKB-KW"/>
</dbReference>
<dbReference type="Proteomes" id="UP000612456">
    <property type="component" value="Unassembled WGS sequence"/>
</dbReference>
<dbReference type="Gene3D" id="3.40.50.1820">
    <property type="entry name" value="alpha/beta hydrolase"/>
    <property type="match status" value="1"/>
</dbReference>
<dbReference type="PANTHER" id="PTHR43798">
    <property type="entry name" value="MONOACYLGLYCEROL LIPASE"/>
    <property type="match status" value="1"/>
</dbReference>
<reference evidence="2" key="1">
    <citation type="journal article" date="2014" name="Int. J. Syst. Evol. Microbiol.">
        <title>Complete genome sequence of Corynebacterium casei LMG S-19264T (=DSM 44701T), isolated from a smear-ripened cheese.</title>
        <authorList>
            <consortium name="US DOE Joint Genome Institute (JGI-PGF)"/>
            <person name="Walter F."/>
            <person name="Albersmeier A."/>
            <person name="Kalinowski J."/>
            <person name="Ruckert C."/>
        </authorList>
    </citation>
    <scope>NUCLEOTIDE SEQUENCE</scope>
    <source>
        <strain evidence="2">CGMCC 1.15178</strain>
    </source>
</reference>
<protein>
    <submittedName>
        <fullName evidence="2">Alpha/beta hydrolase</fullName>
    </submittedName>
</protein>
<dbReference type="SUPFAM" id="SSF53474">
    <property type="entry name" value="alpha/beta-Hydrolases"/>
    <property type="match status" value="1"/>
</dbReference>
<proteinExistence type="predicted"/>
<dbReference type="InterPro" id="IPR029058">
    <property type="entry name" value="AB_hydrolase_fold"/>
</dbReference>
<name>A0A916Z4K5_9BACL</name>
<gene>
    <name evidence="2" type="ORF">GCM10010911_37270</name>
</gene>
<dbReference type="PRINTS" id="PR00111">
    <property type="entry name" value="ABHYDROLASE"/>
</dbReference>
<feature type="domain" description="AB hydrolase-1" evidence="1">
    <location>
        <begin position="36"/>
        <end position="140"/>
    </location>
</feature>
<dbReference type="RefSeq" id="WP_188993391.1">
    <property type="nucleotide sequence ID" value="NZ_BMHP01000002.1"/>
</dbReference>
<sequence length="280" mass="30041">MTTLSLANRSADLPGELRLAYYDTGEAGTLLPADAAIVLLHGYCGSSAYWEPVLPKLAGLGRIIVPDLRGHGRSSAPAEDIYTMKAFAKDLHDLLQELGVNQICLFGHSLGGYISLAFAKDYPDMLLSFSLVHSSALADGEEARVNRDKAVNAIQTEGIRAFAEGLVPKLFAPGHREIMAESIEQMIEVGAAASAEGAAATAKGMKVREDNRHLLDRMKIPRLLIAGSEDGVIPVENTFTADGPNVSRVILQDTGHMGMIEQPVLMGDRISAFVRFIATL</sequence>
<dbReference type="Pfam" id="PF00561">
    <property type="entry name" value="Abhydrolase_1"/>
    <property type="match status" value="1"/>
</dbReference>
<dbReference type="EMBL" id="BMHP01000002">
    <property type="protein sequence ID" value="GGD75805.1"/>
    <property type="molecule type" value="Genomic_DNA"/>
</dbReference>
<accession>A0A916Z4K5</accession>
<organism evidence="2 3">
    <name type="scientific">Paenibacillus nasutitermitis</name>
    <dbReference type="NCBI Taxonomy" id="1652958"/>
    <lineage>
        <taxon>Bacteria</taxon>
        <taxon>Bacillati</taxon>
        <taxon>Bacillota</taxon>
        <taxon>Bacilli</taxon>
        <taxon>Bacillales</taxon>
        <taxon>Paenibacillaceae</taxon>
        <taxon>Paenibacillus</taxon>
    </lineage>
</organism>
<evidence type="ECO:0000313" key="2">
    <source>
        <dbReference type="EMBL" id="GGD75805.1"/>
    </source>
</evidence>
<dbReference type="InterPro" id="IPR050266">
    <property type="entry name" value="AB_hydrolase_sf"/>
</dbReference>
<keyword evidence="3" id="KW-1185">Reference proteome</keyword>
<dbReference type="InterPro" id="IPR000073">
    <property type="entry name" value="AB_hydrolase_1"/>
</dbReference>
<dbReference type="AlphaFoldDB" id="A0A916Z4K5"/>
<evidence type="ECO:0000259" key="1">
    <source>
        <dbReference type="Pfam" id="PF00561"/>
    </source>
</evidence>
<comment type="caution">
    <text evidence="2">The sequence shown here is derived from an EMBL/GenBank/DDBJ whole genome shotgun (WGS) entry which is preliminary data.</text>
</comment>
<keyword evidence="2" id="KW-0378">Hydrolase</keyword>
<evidence type="ECO:0000313" key="3">
    <source>
        <dbReference type="Proteomes" id="UP000612456"/>
    </source>
</evidence>